<evidence type="ECO:0000313" key="2">
    <source>
        <dbReference type="Proteomes" id="UP000789901"/>
    </source>
</evidence>
<proteinExistence type="predicted"/>
<organism evidence="1 2">
    <name type="scientific">Gigaspora margarita</name>
    <dbReference type="NCBI Taxonomy" id="4874"/>
    <lineage>
        <taxon>Eukaryota</taxon>
        <taxon>Fungi</taxon>
        <taxon>Fungi incertae sedis</taxon>
        <taxon>Mucoromycota</taxon>
        <taxon>Glomeromycotina</taxon>
        <taxon>Glomeromycetes</taxon>
        <taxon>Diversisporales</taxon>
        <taxon>Gigasporaceae</taxon>
        <taxon>Gigaspora</taxon>
    </lineage>
</organism>
<gene>
    <name evidence="1" type="ORF">GMARGA_LOCUS35080</name>
</gene>
<comment type="caution">
    <text evidence="1">The sequence shown here is derived from an EMBL/GenBank/DDBJ whole genome shotgun (WGS) entry which is preliminary data.</text>
</comment>
<dbReference type="EMBL" id="CAJVQB010063743">
    <property type="protein sequence ID" value="CAG8840794.1"/>
    <property type="molecule type" value="Genomic_DNA"/>
</dbReference>
<evidence type="ECO:0000313" key="1">
    <source>
        <dbReference type="EMBL" id="CAG8840794.1"/>
    </source>
</evidence>
<protein>
    <submittedName>
        <fullName evidence="1">10082_t:CDS:1</fullName>
    </submittedName>
</protein>
<sequence length="67" mass="7639">INGEDEVHNRTVLWEFFNLNLAIGVILTEESISNKHSAIWLVNKRLKGGIKTTNVEPIINSVDYKDM</sequence>
<keyword evidence="2" id="KW-1185">Reference proteome</keyword>
<name>A0ABN7WTX0_GIGMA</name>
<accession>A0ABN7WTX0</accession>
<feature type="non-terminal residue" evidence="1">
    <location>
        <position position="1"/>
    </location>
</feature>
<feature type="non-terminal residue" evidence="1">
    <location>
        <position position="67"/>
    </location>
</feature>
<reference evidence="1 2" key="1">
    <citation type="submission" date="2021-06" db="EMBL/GenBank/DDBJ databases">
        <authorList>
            <person name="Kallberg Y."/>
            <person name="Tangrot J."/>
            <person name="Rosling A."/>
        </authorList>
    </citation>
    <scope>NUCLEOTIDE SEQUENCE [LARGE SCALE GENOMIC DNA]</scope>
    <source>
        <strain evidence="1 2">120-4 pot B 10/14</strain>
    </source>
</reference>
<dbReference type="Proteomes" id="UP000789901">
    <property type="component" value="Unassembled WGS sequence"/>
</dbReference>